<organism evidence="1 2">
    <name type="scientific">Candidatus Berkelbacteria bacterium CG_4_9_14_3_um_filter_39_23</name>
    <dbReference type="NCBI Taxonomy" id="1974508"/>
    <lineage>
        <taxon>Bacteria</taxon>
        <taxon>Candidatus Berkelbacteria</taxon>
    </lineage>
</organism>
<evidence type="ECO:0000313" key="1">
    <source>
        <dbReference type="EMBL" id="PJB51658.1"/>
    </source>
</evidence>
<comment type="caution">
    <text evidence="1">The sequence shown here is derived from an EMBL/GenBank/DDBJ whole genome shotgun (WGS) entry which is preliminary data.</text>
</comment>
<sequence>MLLFFIKDYCQGIYKEYIIPSKKSRVVNLKTGTRCAGKRPSAEEFFQSEQTLAPCQSGRCLGCGLFDKSSVDGIPSGTFRKLGFRQLG</sequence>
<dbReference type="Proteomes" id="UP000229421">
    <property type="component" value="Unassembled WGS sequence"/>
</dbReference>
<gene>
    <name evidence="1" type="ORF">CO101_01220</name>
</gene>
<dbReference type="AlphaFoldDB" id="A0A2M8C628"/>
<name>A0A2M8C628_9BACT</name>
<reference evidence="2" key="1">
    <citation type="submission" date="2017-09" db="EMBL/GenBank/DDBJ databases">
        <title>Depth-based differentiation of microbial function through sediment-hosted aquifers and enrichment of novel symbionts in the deep terrestrial subsurface.</title>
        <authorList>
            <person name="Probst A.J."/>
            <person name="Ladd B."/>
            <person name="Jarett J.K."/>
            <person name="Geller-Mcgrath D.E."/>
            <person name="Sieber C.M.K."/>
            <person name="Emerson J.B."/>
            <person name="Anantharaman K."/>
            <person name="Thomas B.C."/>
            <person name="Malmstrom R."/>
            <person name="Stieglmeier M."/>
            <person name="Klingl A."/>
            <person name="Woyke T."/>
            <person name="Ryan C.M."/>
            <person name="Banfield J.F."/>
        </authorList>
    </citation>
    <scope>NUCLEOTIDE SEQUENCE [LARGE SCALE GENOMIC DNA]</scope>
</reference>
<evidence type="ECO:0000313" key="2">
    <source>
        <dbReference type="Proteomes" id="UP000229421"/>
    </source>
</evidence>
<protein>
    <submittedName>
        <fullName evidence="1">Uncharacterized protein</fullName>
    </submittedName>
</protein>
<proteinExistence type="predicted"/>
<dbReference type="EMBL" id="PFTZ01000042">
    <property type="protein sequence ID" value="PJB51658.1"/>
    <property type="molecule type" value="Genomic_DNA"/>
</dbReference>
<accession>A0A2M8C628</accession>